<dbReference type="SMART" id="SM00267">
    <property type="entry name" value="GGDEF"/>
    <property type="match status" value="1"/>
</dbReference>
<feature type="transmembrane region" description="Helical" evidence="4">
    <location>
        <begin position="12"/>
        <end position="32"/>
    </location>
</feature>
<dbReference type="InterPro" id="IPR043128">
    <property type="entry name" value="Rev_trsase/Diguanyl_cyclase"/>
</dbReference>
<dbReference type="Gene3D" id="3.30.70.270">
    <property type="match status" value="1"/>
</dbReference>
<dbReference type="EC" id="2.7.7.65" evidence="1"/>
<comment type="catalytic activity">
    <reaction evidence="2">
        <text>2 GTP = 3',3'-c-di-GMP + 2 diphosphate</text>
        <dbReference type="Rhea" id="RHEA:24898"/>
        <dbReference type="ChEBI" id="CHEBI:33019"/>
        <dbReference type="ChEBI" id="CHEBI:37565"/>
        <dbReference type="ChEBI" id="CHEBI:58805"/>
        <dbReference type="EC" id="2.7.7.65"/>
    </reaction>
</comment>
<protein>
    <recommendedName>
        <fullName evidence="1">diguanylate cyclase</fullName>
        <ecNumber evidence="1">2.7.7.65</ecNumber>
    </recommendedName>
</protein>
<evidence type="ECO:0000259" key="5">
    <source>
        <dbReference type="PROSITE" id="PS50887"/>
    </source>
</evidence>
<keyword evidence="6" id="KW-0808">Transferase</keyword>
<dbReference type="NCBIfam" id="TIGR00254">
    <property type="entry name" value="GGDEF"/>
    <property type="match status" value="1"/>
</dbReference>
<dbReference type="Pfam" id="PF00990">
    <property type="entry name" value="GGDEF"/>
    <property type="match status" value="1"/>
</dbReference>
<organism evidence="6 7">
    <name type="scientific">Alkalimonas collagenimarina</name>
    <dbReference type="NCBI Taxonomy" id="400390"/>
    <lineage>
        <taxon>Bacteria</taxon>
        <taxon>Pseudomonadati</taxon>
        <taxon>Pseudomonadota</taxon>
        <taxon>Gammaproteobacteria</taxon>
        <taxon>Alkalimonas</taxon>
    </lineage>
</organism>
<evidence type="ECO:0000256" key="4">
    <source>
        <dbReference type="SAM" id="Phobius"/>
    </source>
</evidence>
<dbReference type="PANTHER" id="PTHR45138:SF9">
    <property type="entry name" value="DIGUANYLATE CYCLASE DGCM-RELATED"/>
    <property type="match status" value="1"/>
</dbReference>
<proteinExistence type="predicted"/>
<keyword evidence="4" id="KW-0472">Membrane</keyword>
<evidence type="ECO:0000256" key="3">
    <source>
        <dbReference type="SAM" id="Coils"/>
    </source>
</evidence>
<dbReference type="EMBL" id="JAUZVZ010000006">
    <property type="protein sequence ID" value="MDP4535709.1"/>
    <property type="molecule type" value="Genomic_DNA"/>
</dbReference>
<dbReference type="GO" id="GO:0052621">
    <property type="term" value="F:diguanylate cyclase activity"/>
    <property type="evidence" value="ECO:0007669"/>
    <property type="project" value="UniProtKB-EC"/>
</dbReference>
<reference evidence="6 7" key="1">
    <citation type="submission" date="2023-08" db="EMBL/GenBank/DDBJ databases">
        <authorList>
            <person name="Joshi A."/>
            <person name="Thite S."/>
        </authorList>
    </citation>
    <scope>NUCLEOTIDE SEQUENCE [LARGE SCALE GENOMIC DNA]</scope>
    <source>
        <strain evidence="6 7">AC40</strain>
    </source>
</reference>
<accession>A0ABT9GXC1</accession>
<keyword evidence="4" id="KW-1133">Transmembrane helix</keyword>
<evidence type="ECO:0000313" key="6">
    <source>
        <dbReference type="EMBL" id="MDP4535709.1"/>
    </source>
</evidence>
<keyword evidence="7" id="KW-1185">Reference proteome</keyword>
<evidence type="ECO:0000313" key="7">
    <source>
        <dbReference type="Proteomes" id="UP001231616"/>
    </source>
</evidence>
<dbReference type="InterPro" id="IPR000160">
    <property type="entry name" value="GGDEF_dom"/>
</dbReference>
<feature type="coiled-coil region" evidence="3">
    <location>
        <begin position="90"/>
        <end position="124"/>
    </location>
</feature>
<dbReference type="SUPFAM" id="SSF55073">
    <property type="entry name" value="Nucleotide cyclase"/>
    <property type="match status" value="1"/>
</dbReference>
<keyword evidence="4" id="KW-0812">Transmembrane</keyword>
<name>A0ABT9GXC1_9GAMM</name>
<gene>
    <name evidence="6" type="ORF">Q3O60_05880</name>
</gene>
<dbReference type="InterPro" id="IPR050469">
    <property type="entry name" value="Diguanylate_Cyclase"/>
</dbReference>
<feature type="domain" description="GGDEF" evidence="5">
    <location>
        <begin position="232"/>
        <end position="365"/>
    </location>
</feature>
<comment type="caution">
    <text evidence="6">The sequence shown here is derived from an EMBL/GenBank/DDBJ whole genome shotgun (WGS) entry which is preliminary data.</text>
</comment>
<feature type="transmembrane region" description="Helical" evidence="4">
    <location>
        <begin position="169"/>
        <end position="191"/>
    </location>
</feature>
<dbReference type="PANTHER" id="PTHR45138">
    <property type="entry name" value="REGULATORY COMPONENTS OF SENSORY TRANSDUCTION SYSTEM"/>
    <property type="match status" value="1"/>
</dbReference>
<dbReference type="InterPro" id="IPR029787">
    <property type="entry name" value="Nucleotide_cyclase"/>
</dbReference>
<dbReference type="Proteomes" id="UP001231616">
    <property type="component" value="Unassembled WGS sequence"/>
</dbReference>
<evidence type="ECO:0000256" key="2">
    <source>
        <dbReference type="ARBA" id="ARBA00034247"/>
    </source>
</evidence>
<dbReference type="PROSITE" id="PS50887">
    <property type="entry name" value="GGDEF"/>
    <property type="match status" value="1"/>
</dbReference>
<keyword evidence="6" id="KW-0548">Nucleotidyltransferase</keyword>
<sequence length="366" mass="41596">MLTMRSIKLTKAIALVLIGYSLVAMASCSWIWHAKVNMQQRPALRVIDVGRQIEMLNREVSAYAEALTHQSNAELTQSLWSRIQARQRTIQGLLHQFVDLESNFKVLERQIQQLQHVVEHEKQHIDPQALQQMVEWIQEDMDIFTSDVHRSLQEIIAGQTNALHRYGNAVAWLSIGVFSIGFVLLLLFILLSKQNRQLNKLASEDGLTGLHNRRSAMLQGELLCAMAQRNHQPITLVLLDVDHFKQVNDVYGHPAGDKALQMLAQLMKAYARRTTDVLARIGGEEFMLLMPDTDEEVAEQLCKVLLNALAETKVSDEQAFHITASMGLACSEQGKYHFDELYRQADKALYQAKAQGRNQLVVFQQD</sequence>
<dbReference type="CDD" id="cd01949">
    <property type="entry name" value="GGDEF"/>
    <property type="match status" value="1"/>
</dbReference>
<evidence type="ECO:0000256" key="1">
    <source>
        <dbReference type="ARBA" id="ARBA00012528"/>
    </source>
</evidence>
<dbReference type="RefSeq" id="WP_305892972.1">
    <property type="nucleotide sequence ID" value="NZ_JAUZVZ010000006.1"/>
</dbReference>
<dbReference type="PROSITE" id="PS51257">
    <property type="entry name" value="PROKAR_LIPOPROTEIN"/>
    <property type="match status" value="1"/>
</dbReference>
<keyword evidence="3" id="KW-0175">Coiled coil</keyword>